<evidence type="ECO:0000256" key="1">
    <source>
        <dbReference type="SAM" id="MobiDB-lite"/>
    </source>
</evidence>
<name>A0AAN7Y786_9EURO</name>
<dbReference type="AlphaFoldDB" id="A0AAN7Y786"/>
<evidence type="ECO:0000313" key="3">
    <source>
        <dbReference type="Proteomes" id="UP001309876"/>
    </source>
</evidence>
<dbReference type="Proteomes" id="UP001309876">
    <property type="component" value="Unassembled WGS sequence"/>
</dbReference>
<proteinExistence type="predicted"/>
<keyword evidence="3" id="KW-1185">Reference proteome</keyword>
<accession>A0AAN7Y786</accession>
<protein>
    <submittedName>
        <fullName evidence="2">Uncharacterized protein</fullName>
    </submittedName>
</protein>
<feature type="compositionally biased region" description="Polar residues" evidence="1">
    <location>
        <begin position="1"/>
        <end position="11"/>
    </location>
</feature>
<gene>
    <name evidence="2" type="ORF">LTR05_004154</name>
</gene>
<organism evidence="2 3">
    <name type="scientific">Lithohypha guttulata</name>
    <dbReference type="NCBI Taxonomy" id="1690604"/>
    <lineage>
        <taxon>Eukaryota</taxon>
        <taxon>Fungi</taxon>
        <taxon>Dikarya</taxon>
        <taxon>Ascomycota</taxon>
        <taxon>Pezizomycotina</taxon>
        <taxon>Eurotiomycetes</taxon>
        <taxon>Chaetothyriomycetidae</taxon>
        <taxon>Chaetothyriales</taxon>
        <taxon>Trichomeriaceae</taxon>
        <taxon>Lithohypha</taxon>
    </lineage>
</organism>
<dbReference type="EMBL" id="JAVRRJ010000003">
    <property type="protein sequence ID" value="KAK5086983.1"/>
    <property type="molecule type" value="Genomic_DNA"/>
</dbReference>
<sequence length="409" mass="45947">MASKNKQSNVNNDKRKSMRGNDLLKPMHTGRIGSRSAPTSHLKDAMKNKGKELLPDLLAPAAIPVKKQVFPAFPKLDHPNNPDRFAHVSTNPIVKSRLASRAKEKPTNKLDKKTAYLNDQNHEQLHLKAVKDKIQKRLFALQVEHDSDKAVTEIFDEQTVPYAKARVDDILPAAHGPSDLNIEISCGFYGYTPTFTSTKIFKISLDKFSHPAQLSNSIVNDIDFGKTGREIGISTKHKSIATIGYKVTFAKDYRYMSSQPPGFLHRVGMRYIAIGKKVLIPVIARFALVEADPISGCEKFVQFNHDWLSDNEKKLLVEDKRIAVERQQSSDLATQANVRKRMQAIEEAATRACAKGESTLTKDVDTDSTKENEMTFDLSPLHMEHSNEDPDNHGLNVDFLFHEEDEAMT</sequence>
<comment type="caution">
    <text evidence="2">The sequence shown here is derived from an EMBL/GenBank/DDBJ whole genome shotgun (WGS) entry which is preliminary data.</text>
</comment>
<feature type="region of interest" description="Disordered" evidence="1">
    <location>
        <begin position="1"/>
        <end position="42"/>
    </location>
</feature>
<evidence type="ECO:0000313" key="2">
    <source>
        <dbReference type="EMBL" id="KAK5086983.1"/>
    </source>
</evidence>
<reference evidence="2 3" key="1">
    <citation type="submission" date="2023-08" db="EMBL/GenBank/DDBJ databases">
        <title>Black Yeasts Isolated from many extreme environments.</title>
        <authorList>
            <person name="Coleine C."/>
            <person name="Stajich J.E."/>
            <person name="Selbmann L."/>
        </authorList>
    </citation>
    <scope>NUCLEOTIDE SEQUENCE [LARGE SCALE GENOMIC DNA]</scope>
    <source>
        <strain evidence="2 3">CCFEE 5910</strain>
    </source>
</reference>